<accession>A0A9W8UU55</accession>
<dbReference type="AlphaFoldDB" id="A0A9W8UU55"/>
<dbReference type="Proteomes" id="UP001152087">
    <property type="component" value="Unassembled WGS sequence"/>
</dbReference>
<comment type="caution">
    <text evidence="2">The sequence shown here is derived from an EMBL/GenBank/DDBJ whole genome shotgun (WGS) entry which is preliminary data.</text>
</comment>
<evidence type="ECO:0000256" key="1">
    <source>
        <dbReference type="SAM" id="MobiDB-lite"/>
    </source>
</evidence>
<protein>
    <submittedName>
        <fullName evidence="2">Uncharacterized protein</fullName>
    </submittedName>
</protein>
<proteinExistence type="predicted"/>
<organism evidence="2 3">
    <name type="scientific">Fusarium falciforme</name>
    <dbReference type="NCBI Taxonomy" id="195108"/>
    <lineage>
        <taxon>Eukaryota</taxon>
        <taxon>Fungi</taxon>
        <taxon>Dikarya</taxon>
        <taxon>Ascomycota</taxon>
        <taxon>Pezizomycotina</taxon>
        <taxon>Sordariomycetes</taxon>
        <taxon>Hypocreomycetidae</taxon>
        <taxon>Hypocreales</taxon>
        <taxon>Nectriaceae</taxon>
        <taxon>Fusarium</taxon>
        <taxon>Fusarium solani species complex</taxon>
    </lineage>
</organism>
<name>A0A9W8UU55_9HYPO</name>
<feature type="non-terminal residue" evidence="2">
    <location>
        <position position="1"/>
    </location>
</feature>
<feature type="region of interest" description="Disordered" evidence="1">
    <location>
        <begin position="1"/>
        <end position="23"/>
    </location>
</feature>
<evidence type="ECO:0000313" key="2">
    <source>
        <dbReference type="EMBL" id="KAJ4175444.1"/>
    </source>
</evidence>
<dbReference type="EMBL" id="JAOQAV010000623">
    <property type="protein sequence ID" value="KAJ4175444.1"/>
    <property type="molecule type" value="Genomic_DNA"/>
</dbReference>
<keyword evidence="3" id="KW-1185">Reference proteome</keyword>
<feature type="compositionally biased region" description="Polar residues" evidence="1">
    <location>
        <begin position="1"/>
        <end position="10"/>
    </location>
</feature>
<evidence type="ECO:0000313" key="3">
    <source>
        <dbReference type="Proteomes" id="UP001152087"/>
    </source>
</evidence>
<feature type="non-terminal residue" evidence="2">
    <location>
        <position position="385"/>
    </location>
</feature>
<gene>
    <name evidence="2" type="ORF">NW755_014904</name>
</gene>
<reference evidence="2" key="1">
    <citation type="submission" date="2022-09" db="EMBL/GenBank/DDBJ databases">
        <title>Fusarium specimens isolated from Avocado Roots.</title>
        <authorList>
            <person name="Stajich J."/>
            <person name="Roper C."/>
            <person name="Heimlech-Rivalta G."/>
        </authorList>
    </citation>
    <scope>NUCLEOTIDE SEQUENCE</scope>
    <source>
        <strain evidence="2">A02</strain>
    </source>
</reference>
<sequence>AWTHANQQNAAAAGPRPEPATDLTDGQWIRLTRLQSEYKVKLATFANRQRAYAELAVWVRSTVDKTYLGNTTSKSDLRTIVRDLKSSLAPSEDEQKEEARLRYRQVLAQTKRVKPEDWLVAWNKAKLEGERHKIAELEGQSALNDFLTALSAFDATWASQQKVQIMNNKKFGLKMDVTLRALGELFHEHVRSTRMTSKMADSVFAVSEATQSHCPCGLPSSKHRWKPVDCAAVQIAINGESKDGRRANSSRVKTCKEALKQAKWKSLMDTVKGSAATAKLDQREDKGNPRKHGDFAGLTIDTNGLPSGTTDAVFAALREKHPLYNSTIYDGGATTHIVNDKSLLTDIREAVETDYVMIGEGSLKVEARGTRRMENVLDGEDGRNT</sequence>